<feature type="transmembrane region" description="Helical" evidence="1">
    <location>
        <begin position="113"/>
        <end position="133"/>
    </location>
</feature>
<protein>
    <submittedName>
        <fullName evidence="3">DUF4405 domain-containing protein</fullName>
    </submittedName>
</protein>
<feature type="transmembrane region" description="Helical" evidence="1">
    <location>
        <begin position="36"/>
        <end position="55"/>
    </location>
</feature>
<keyword evidence="1" id="KW-0812">Transmembrane</keyword>
<comment type="caution">
    <text evidence="3">The sequence shown here is derived from an EMBL/GenBank/DDBJ whole genome shotgun (WGS) entry which is preliminary data.</text>
</comment>
<dbReference type="EMBL" id="JANCLT010000001">
    <property type="protein sequence ID" value="MCP8967548.1"/>
    <property type="molecule type" value="Genomic_DNA"/>
</dbReference>
<feature type="transmembrane region" description="Helical" evidence="1">
    <location>
        <begin position="153"/>
        <end position="171"/>
    </location>
</feature>
<proteinExistence type="predicted"/>
<dbReference type="InterPro" id="IPR025517">
    <property type="entry name" value="DUF4405"/>
</dbReference>
<evidence type="ECO:0000259" key="2">
    <source>
        <dbReference type="Pfam" id="PF14358"/>
    </source>
</evidence>
<dbReference type="GO" id="GO:0016020">
    <property type="term" value="C:membrane"/>
    <property type="evidence" value="ECO:0007669"/>
    <property type="project" value="InterPro"/>
</dbReference>
<name>A0AA41X5H1_9BACI</name>
<feature type="transmembrane region" description="Helical" evidence="1">
    <location>
        <begin position="76"/>
        <end position="101"/>
    </location>
</feature>
<accession>A0AA41X5H1</accession>
<keyword evidence="4" id="KW-1185">Reference proteome</keyword>
<dbReference type="AlphaFoldDB" id="A0AA41X5H1"/>
<gene>
    <name evidence="3" type="ORF">NK662_03195</name>
</gene>
<dbReference type="GO" id="GO:0022904">
    <property type="term" value="P:respiratory electron transport chain"/>
    <property type="evidence" value="ECO:0007669"/>
    <property type="project" value="InterPro"/>
</dbReference>
<evidence type="ECO:0000256" key="1">
    <source>
        <dbReference type="SAM" id="Phobius"/>
    </source>
</evidence>
<dbReference type="SUPFAM" id="SSF81342">
    <property type="entry name" value="Transmembrane di-heme cytochromes"/>
    <property type="match status" value="1"/>
</dbReference>
<reference evidence="3" key="1">
    <citation type="submission" date="2022-07" db="EMBL/GenBank/DDBJ databases">
        <authorList>
            <person name="Li W.-J."/>
            <person name="Deng Q.-Q."/>
        </authorList>
    </citation>
    <scope>NUCLEOTIDE SEQUENCE</scope>
    <source>
        <strain evidence="3">SYSU M60031</strain>
    </source>
</reference>
<evidence type="ECO:0000313" key="3">
    <source>
        <dbReference type="EMBL" id="MCP8967548.1"/>
    </source>
</evidence>
<feature type="domain" description="Flavinylation-associated cytochrome" evidence="2">
    <location>
        <begin position="77"/>
        <end position="135"/>
    </location>
</feature>
<evidence type="ECO:0000313" key="4">
    <source>
        <dbReference type="Proteomes" id="UP001156102"/>
    </source>
</evidence>
<dbReference type="InterPro" id="IPR016174">
    <property type="entry name" value="Di-haem_cyt_TM"/>
</dbReference>
<dbReference type="Pfam" id="PF14358">
    <property type="entry name" value="DUF4405"/>
    <property type="match status" value="1"/>
</dbReference>
<keyword evidence="1" id="KW-0472">Membrane</keyword>
<dbReference type="Proteomes" id="UP001156102">
    <property type="component" value="Unassembled WGS sequence"/>
</dbReference>
<organism evidence="3 4">
    <name type="scientific">Ectobacillus ponti</name>
    <dbReference type="NCBI Taxonomy" id="2961894"/>
    <lineage>
        <taxon>Bacteria</taxon>
        <taxon>Bacillati</taxon>
        <taxon>Bacillota</taxon>
        <taxon>Bacilli</taxon>
        <taxon>Bacillales</taxon>
        <taxon>Bacillaceae</taxon>
        <taxon>Ectobacillus</taxon>
    </lineage>
</organism>
<keyword evidence="1" id="KW-1133">Transmembrane helix</keyword>
<dbReference type="RefSeq" id="WP_254757274.1">
    <property type="nucleotide sequence ID" value="NZ_JANCLT010000001.1"/>
</dbReference>
<sequence length="274" mass="30285">MKKINYVKFTLDLLMAVTMVLLFNKRVLGGLTFHEIAGLGLAVAFLTHVLLNVQWVKRVTLKLFDKKLPWGTRFGYLLNLLLLATMTFIMVSGIFVSRVVFPNIQVSNERWFQMLHISLSFFVLALIGIHVGLHWKWVVNVWNKMLSVKAQPWFGMAAKLATVALLLFGGYEMYTTNFVSRLASTGSILTGQTSGGMEGGMKSDRPAMAANGQMPAGGFHRDGGEGFHKEGGEGGGQSVNPLGVITTYTGIMGVFVIITYYLTKLRSRKKARAV</sequence>
<feature type="transmembrane region" description="Helical" evidence="1">
    <location>
        <begin position="242"/>
        <end position="262"/>
    </location>
</feature>